<organism evidence="1 2">
    <name type="scientific">Dubosiella muris</name>
    <dbReference type="NCBI Taxonomy" id="3038133"/>
    <lineage>
        <taxon>Bacteria</taxon>
        <taxon>Bacillati</taxon>
        <taxon>Bacillota</taxon>
        <taxon>Erysipelotrichia</taxon>
        <taxon>Erysipelotrichales</taxon>
        <taxon>Erysipelotrichaceae</taxon>
        <taxon>Dubosiella</taxon>
    </lineage>
</organism>
<name>A0AC61R481_9FIRM</name>
<sequence length="147" mass="17261">MDRQNRNECPTLEAFGRWINNPVFQTFCGELAKTYGCKESMRYSACSWEPGWNLKFIRAGKTLCTVYPRNGYFTVLAVIGKKEKERVERLLPNMTPRIQTLYTQTREGNGQRWLMVDIESRDAVYEDVMRLIHIRNTKKMKPESGKK</sequence>
<gene>
    <name evidence="1" type="ORF">E5336_11475</name>
</gene>
<accession>A0AC61R481</accession>
<dbReference type="Proteomes" id="UP000308836">
    <property type="component" value="Unassembled WGS sequence"/>
</dbReference>
<evidence type="ECO:0000313" key="1">
    <source>
        <dbReference type="EMBL" id="TGY64831.1"/>
    </source>
</evidence>
<comment type="caution">
    <text evidence="1">The sequence shown here is derived from an EMBL/GenBank/DDBJ whole genome shotgun (WGS) entry which is preliminary data.</text>
</comment>
<protein>
    <submittedName>
        <fullName evidence="1">DUF3788 domain-containing protein</fullName>
    </submittedName>
</protein>
<dbReference type="EMBL" id="SRYG01000032">
    <property type="protein sequence ID" value="TGY64831.1"/>
    <property type="molecule type" value="Genomic_DNA"/>
</dbReference>
<reference evidence="1" key="1">
    <citation type="submission" date="2019-04" db="EMBL/GenBank/DDBJ databases">
        <title>Microbes associate with the intestines of laboratory mice.</title>
        <authorList>
            <person name="Navarre W."/>
            <person name="Wong E."/>
            <person name="Huang K."/>
            <person name="Tropini C."/>
            <person name="Ng K."/>
            <person name="Yu B."/>
        </authorList>
    </citation>
    <scope>NUCLEOTIDE SEQUENCE</scope>
    <source>
        <strain evidence="1">NM09_H32</strain>
    </source>
</reference>
<proteinExistence type="predicted"/>
<evidence type="ECO:0000313" key="2">
    <source>
        <dbReference type="Proteomes" id="UP000308836"/>
    </source>
</evidence>
<keyword evidence="2" id="KW-1185">Reference proteome</keyword>